<evidence type="ECO:0000313" key="6">
    <source>
        <dbReference type="Proteomes" id="UP001645859"/>
    </source>
</evidence>
<dbReference type="SUPFAM" id="SSF52768">
    <property type="entry name" value="Arginase/deacetylase"/>
    <property type="match status" value="1"/>
</dbReference>
<name>A0ABS1SDA3_9MICO</name>
<dbReference type="PANTHER" id="PTHR43782:SF3">
    <property type="entry name" value="ARGINASE"/>
    <property type="match status" value="1"/>
</dbReference>
<gene>
    <name evidence="5" type="ORF">D3230_04300</name>
</gene>
<comment type="similarity">
    <text evidence="4">Belongs to the arginase family.</text>
</comment>
<evidence type="ECO:0000256" key="4">
    <source>
        <dbReference type="PROSITE-ProRule" id="PRU00742"/>
    </source>
</evidence>
<dbReference type="PANTHER" id="PTHR43782">
    <property type="entry name" value="ARGINASE"/>
    <property type="match status" value="1"/>
</dbReference>
<dbReference type="Proteomes" id="UP001645859">
    <property type="component" value="Unassembled WGS sequence"/>
</dbReference>
<comment type="caution">
    <text evidence="5">The sequence shown here is derived from an EMBL/GenBank/DDBJ whole genome shotgun (WGS) entry which is preliminary data.</text>
</comment>
<evidence type="ECO:0000256" key="2">
    <source>
        <dbReference type="ARBA" id="ARBA00022801"/>
    </source>
</evidence>
<protein>
    <recommendedName>
        <fullName evidence="7">Arginase</fullName>
    </recommendedName>
</protein>
<dbReference type="Gene3D" id="3.40.800.10">
    <property type="entry name" value="Ureohydrolase domain"/>
    <property type="match status" value="1"/>
</dbReference>
<dbReference type="Pfam" id="PF00491">
    <property type="entry name" value="Arginase"/>
    <property type="match status" value="1"/>
</dbReference>
<keyword evidence="3" id="KW-0464">Manganese</keyword>
<evidence type="ECO:0000256" key="1">
    <source>
        <dbReference type="ARBA" id="ARBA00022723"/>
    </source>
</evidence>
<keyword evidence="1" id="KW-0479">Metal-binding</keyword>
<dbReference type="PROSITE" id="PS51409">
    <property type="entry name" value="ARGINASE_2"/>
    <property type="match status" value="1"/>
</dbReference>
<dbReference type="EMBL" id="QYAC01000002">
    <property type="protein sequence ID" value="MBL3678520.1"/>
    <property type="molecule type" value="Genomic_DNA"/>
</dbReference>
<keyword evidence="6" id="KW-1185">Reference proteome</keyword>
<dbReference type="InterPro" id="IPR006035">
    <property type="entry name" value="Ureohydrolase"/>
</dbReference>
<reference evidence="5 6" key="1">
    <citation type="submission" date="2018-09" db="EMBL/GenBank/DDBJ databases">
        <title>Comparative genomics of Leucobacter spp.</title>
        <authorList>
            <person name="Reis A.C."/>
            <person name="Kolvenbach B.A."/>
            <person name="Corvini P.F.X."/>
            <person name="Nunes O.C."/>
        </authorList>
    </citation>
    <scope>NUCLEOTIDE SEQUENCE [LARGE SCALE GENOMIC DNA]</scope>
    <source>
        <strain evidence="5 6">TAN 31504</strain>
    </source>
</reference>
<keyword evidence="2" id="KW-0378">Hydrolase</keyword>
<sequence length="314" mass="34068">MALAAYERGVHMGNTRNTVRLIGTPYGYGRRGHMFGSGPLVLLDDEQVPARLREQGITPDTVWVDAAEPEESSLQLPPGNEMTWYLNQVYALRERVAEARDEGFVPVLSSGNCNTSLGVIGGINDEGIGMLWLDAHSDASTPETSPSGFFDGMPVSIINGRSWKALREGIPGFHTIPTERIVSVGMHDLVPGRLEPVGALVDRAAANTAGSWRAALGAALNDLRQFTSRVYLHIDTDVLDTEVARVQPWPVSGGMTDVEVRETIEMVFDEFEVMAVNFTAFVAGLDDRAPGVLSSLVSYAAERALQQQQQASAR</sequence>
<accession>A0ABS1SDA3</accession>
<dbReference type="InterPro" id="IPR023696">
    <property type="entry name" value="Ureohydrolase_dom_sf"/>
</dbReference>
<evidence type="ECO:0000256" key="3">
    <source>
        <dbReference type="ARBA" id="ARBA00023211"/>
    </source>
</evidence>
<evidence type="ECO:0008006" key="7">
    <source>
        <dbReference type="Google" id="ProtNLM"/>
    </source>
</evidence>
<organism evidence="5 6">
    <name type="scientific">Leucobacter chromiireducens subsp. solipictus</name>
    <dbReference type="NCBI Taxonomy" id="398235"/>
    <lineage>
        <taxon>Bacteria</taxon>
        <taxon>Bacillati</taxon>
        <taxon>Actinomycetota</taxon>
        <taxon>Actinomycetes</taxon>
        <taxon>Micrococcales</taxon>
        <taxon>Microbacteriaceae</taxon>
        <taxon>Leucobacter</taxon>
    </lineage>
</organism>
<evidence type="ECO:0000313" key="5">
    <source>
        <dbReference type="EMBL" id="MBL3678520.1"/>
    </source>
</evidence>
<proteinExistence type="inferred from homology"/>